<evidence type="ECO:0000256" key="1">
    <source>
        <dbReference type="SAM" id="MobiDB-lite"/>
    </source>
</evidence>
<feature type="compositionally biased region" description="Basic residues" evidence="1">
    <location>
        <begin position="143"/>
        <end position="155"/>
    </location>
</feature>
<keyword evidence="2" id="KW-0472">Membrane</keyword>
<evidence type="ECO:0000313" key="4">
    <source>
        <dbReference type="Proteomes" id="UP000298493"/>
    </source>
</evidence>
<sequence>MANSNRLSSGPETAHVDRLTTIQHNVRSMLFESETQAASSVYERTPQPVQSRTRPSPRELFGQVREPIPTSATCLTNTSSPTLNHHVPGMTYSPATQPSEWSRTPRVPAPVASPAFRHPADNALFPVNPPLRGLEAAGPRYPRGQRKRRRRRRRQGAWVREGGRRNGSTTLKSLAHGYTRVKFMTVLISGLFLACIGTIYLTLNLTMRNSIPQELHILFILALLGILAFFTHSAICLWIMARKGNRPSYESSRHDRIPSTAGPEGFKPNRPIPVQLAHDDEIMALDEEGLLHGEKLEAIKMPPPAYGLWRESVRIDPNLIHWQRVRDATAAENRRRQSRLSQDSVALVSNFGSPALGYVREEEDEGSHQAPSTQEGLNAQRTQQARPPSYVSDDGVSYVVSALPGRPPSEIHPALRIRLP</sequence>
<dbReference type="Proteomes" id="UP000298493">
    <property type="component" value="Unassembled WGS sequence"/>
</dbReference>
<feature type="transmembrane region" description="Helical" evidence="2">
    <location>
        <begin position="215"/>
        <end position="241"/>
    </location>
</feature>
<feature type="transmembrane region" description="Helical" evidence="2">
    <location>
        <begin position="181"/>
        <end position="203"/>
    </location>
</feature>
<dbReference type="EMBL" id="SNSC02000002">
    <property type="protein sequence ID" value="TID26623.1"/>
    <property type="molecule type" value="Genomic_DNA"/>
</dbReference>
<proteinExistence type="predicted"/>
<keyword evidence="2" id="KW-0812">Transmembrane</keyword>
<gene>
    <name evidence="3" type="ORF">E6O75_ATG01116</name>
</gene>
<name>A0A4Z1PDK3_9PEZI</name>
<comment type="caution">
    <text evidence="3">The sequence shown here is derived from an EMBL/GenBank/DDBJ whole genome shotgun (WGS) entry which is preliminary data.</text>
</comment>
<feature type="region of interest" description="Disordered" evidence="1">
    <location>
        <begin position="360"/>
        <end position="394"/>
    </location>
</feature>
<organism evidence="3 4">
    <name type="scientific">Venturia nashicola</name>
    <dbReference type="NCBI Taxonomy" id="86259"/>
    <lineage>
        <taxon>Eukaryota</taxon>
        <taxon>Fungi</taxon>
        <taxon>Dikarya</taxon>
        <taxon>Ascomycota</taxon>
        <taxon>Pezizomycotina</taxon>
        <taxon>Dothideomycetes</taxon>
        <taxon>Pleosporomycetidae</taxon>
        <taxon>Venturiales</taxon>
        <taxon>Venturiaceae</taxon>
        <taxon>Venturia</taxon>
    </lineage>
</organism>
<evidence type="ECO:0000256" key="2">
    <source>
        <dbReference type="SAM" id="Phobius"/>
    </source>
</evidence>
<feature type="region of interest" description="Disordered" evidence="1">
    <location>
        <begin position="248"/>
        <end position="271"/>
    </location>
</feature>
<feature type="compositionally biased region" description="Polar residues" evidence="1">
    <location>
        <begin position="369"/>
        <end position="386"/>
    </location>
</feature>
<evidence type="ECO:0000313" key="3">
    <source>
        <dbReference type="EMBL" id="TID26623.1"/>
    </source>
</evidence>
<feature type="region of interest" description="Disordered" evidence="1">
    <location>
        <begin position="134"/>
        <end position="165"/>
    </location>
</feature>
<feature type="region of interest" description="Disordered" evidence="1">
    <location>
        <begin position="37"/>
        <end position="57"/>
    </location>
</feature>
<reference evidence="3 4" key="1">
    <citation type="submission" date="2019-04" db="EMBL/GenBank/DDBJ databases">
        <title>High contiguity whole genome sequence and gene annotation resource for two Venturia nashicola isolates.</title>
        <authorList>
            <person name="Prokchorchik M."/>
            <person name="Won K."/>
            <person name="Lee Y."/>
            <person name="Choi E.D."/>
            <person name="Segonzac C."/>
            <person name="Sohn K.H."/>
        </authorList>
    </citation>
    <scope>NUCLEOTIDE SEQUENCE [LARGE SCALE GENOMIC DNA]</scope>
    <source>
        <strain evidence="3 4">PRI2</strain>
    </source>
</reference>
<accession>A0A4Z1PDK3</accession>
<protein>
    <submittedName>
        <fullName evidence="3">Uncharacterized protein</fullName>
    </submittedName>
</protein>
<keyword evidence="2" id="KW-1133">Transmembrane helix</keyword>
<dbReference type="AlphaFoldDB" id="A0A4Z1PDK3"/>
<keyword evidence="4" id="KW-1185">Reference proteome</keyword>